<dbReference type="InterPro" id="IPR050956">
    <property type="entry name" value="2C_system_His_kinase"/>
</dbReference>
<dbReference type="Proteomes" id="UP000039865">
    <property type="component" value="Unassembled WGS sequence"/>
</dbReference>
<dbReference type="InterPro" id="IPR004358">
    <property type="entry name" value="Sig_transdc_His_kin-like_C"/>
</dbReference>
<evidence type="ECO:0000256" key="6">
    <source>
        <dbReference type="ARBA" id="ARBA00022679"/>
    </source>
</evidence>
<dbReference type="GO" id="GO:0005524">
    <property type="term" value="F:ATP binding"/>
    <property type="evidence" value="ECO:0007669"/>
    <property type="project" value="UniProtKB-KW"/>
</dbReference>
<keyword evidence="7" id="KW-0547">Nucleotide-binding</keyword>
<dbReference type="Pfam" id="PF02518">
    <property type="entry name" value="HATPase_c"/>
    <property type="match status" value="1"/>
</dbReference>
<organism evidence="15 16">
    <name type="scientific">Stylonychia lemnae</name>
    <name type="common">Ciliate</name>
    <dbReference type="NCBI Taxonomy" id="5949"/>
    <lineage>
        <taxon>Eukaryota</taxon>
        <taxon>Sar</taxon>
        <taxon>Alveolata</taxon>
        <taxon>Ciliophora</taxon>
        <taxon>Intramacronucleata</taxon>
        <taxon>Spirotrichea</taxon>
        <taxon>Stichotrichia</taxon>
        <taxon>Sporadotrichida</taxon>
        <taxon>Oxytrichidae</taxon>
        <taxon>Stylonychinae</taxon>
        <taxon>Stylonychia</taxon>
    </lineage>
</organism>
<keyword evidence="10" id="KW-0902">Two-component regulatory system</keyword>
<accession>A0A078AI46</accession>
<evidence type="ECO:0000256" key="1">
    <source>
        <dbReference type="ARBA" id="ARBA00000085"/>
    </source>
</evidence>
<dbReference type="EMBL" id="CCKQ01010110">
    <property type="protein sequence ID" value="CDW81611.1"/>
    <property type="molecule type" value="Genomic_DNA"/>
</dbReference>
<gene>
    <name evidence="15" type="primary">Contig47.g54</name>
    <name evidence="15" type="ORF">STYLEM_10633</name>
</gene>
<dbReference type="InParanoid" id="A0A078AI46"/>
<keyword evidence="16" id="KW-1185">Reference proteome</keyword>
<keyword evidence="4" id="KW-1003">Cell membrane</keyword>
<dbReference type="PROSITE" id="PS50110">
    <property type="entry name" value="RESPONSE_REGULATORY"/>
    <property type="match status" value="1"/>
</dbReference>
<dbReference type="SMART" id="SM00448">
    <property type="entry name" value="REC"/>
    <property type="match status" value="1"/>
</dbReference>
<evidence type="ECO:0000259" key="13">
    <source>
        <dbReference type="PROSITE" id="PS50109"/>
    </source>
</evidence>
<dbReference type="InterPro" id="IPR011006">
    <property type="entry name" value="CheY-like_superfamily"/>
</dbReference>
<dbReference type="FunFam" id="3.30.565.10:FF:000023">
    <property type="entry name" value="PAS domain-containing sensor histidine kinase"/>
    <property type="match status" value="1"/>
</dbReference>
<dbReference type="Pfam" id="PF00512">
    <property type="entry name" value="HisKA"/>
    <property type="match status" value="1"/>
</dbReference>
<dbReference type="SUPFAM" id="SSF47384">
    <property type="entry name" value="Homodimeric domain of signal transducing histidine kinase"/>
    <property type="match status" value="1"/>
</dbReference>
<reference evidence="15 16" key="1">
    <citation type="submission" date="2014-06" db="EMBL/GenBank/DDBJ databases">
        <authorList>
            <person name="Swart Estienne"/>
        </authorList>
    </citation>
    <scope>NUCLEOTIDE SEQUENCE [LARGE SCALE GENOMIC DNA]</scope>
    <source>
        <strain evidence="15 16">130c</strain>
    </source>
</reference>
<dbReference type="Gene3D" id="3.40.50.2300">
    <property type="match status" value="1"/>
</dbReference>
<evidence type="ECO:0000256" key="2">
    <source>
        <dbReference type="ARBA" id="ARBA00004236"/>
    </source>
</evidence>
<dbReference type="PANTHER" id="PTHR43719">
    <property type="entry name" value="TWO-COMPONENT HISTIDINE KINASE"/>
    <property type="match status" value="1"/>
</dbReference>
<name>A0A078AI46_STYLE</name>
<comment type="catalytic activity">
    <reaction evidence="1">
        <text>ATP + protein L-histidine = ADP + protein N-phospho-L-histidine.</text>
        <dbReference type="EC" id="2.7.13.3"/>
    </reaction>
</comment>
<evidence type="ECO:0000259" key="14">
    <source>
        <dbReference type="PROSITE" id="PS50110"/>
    </source>
</evidence>
<evidence type="ECO:0000256" key="11">
    <source>
        <dbReference type="ARBA" id="ARBA00023136"/>
    </source>
</evidence>
<evidence type="ECO:0000256" key="4">
    <source>
        <dbReference type="ARBA" id="ARBA00022475"/>
    </source>
</evidence>
<dbReference type="Gene3D" id="3.30.565.10">
    <property type="entry name" value="Histidine kinase-like ATPase, C-terminal domain"/>
    <property type="match status" value="1"/>
</dbReference>
<dbReference type="GO" id="GO:0005886">
    <property type="term" value="C:plasma membrane"/>
    <property type="evidence" value="ECO:0007669"/>
    <property type="project" value="UniProtKB-SubCell"/>
</dbReference>
<dbReference type="SMART" id="SM00388">
    <property type="entry name" value="HisKA"/>
    <property type="match status" value="1"/>
</dbReference>
<protein>
    <recommendedName>
        <fullName evidence="3">histidine kinase</fullName>
        <ecNumber evidence="3">2.7.13.3</ecNumber>
    </recommendedName>
</protein>
<dbReference type="InterPro" id="IPR001789">
    <property type="entry name" value="Sig_transdc_resp-reg_receiver"/>
</dbReference>
<evidence type="ECO:0000313" key="15">
    <source>
        <dbReference type="EMBL" id="CDW81611.1"/>
    </source>
</evidence>
<dbReference type="InterPro" id="IPR003661">
    <property type="entry name" value="HisK_dim/P_dom"/>
</dbReference>
<dbReference type="GO" id="GO:0000155">
    <property type="term" value="F:phosphorelay sensor kinase activity"/>
    <property type="evidence" value="ECO:0007669"/>
    <property type="project" value="InterPro"/>
</dbReference>
<evidence type="ECO:0000256" key="3">
    <source>
        <dbReference type="ARBA" id="ARBA00012438"/>
    </source>
</evidence>
<dbReference type="CDD" id="cd00082">
    <property type="entry name" value="HisKA"/>
    <property type="match status" value="1"/>
</dbReference>
<evidence type="ECO:0000256" key="9">
    <source>
        <dbReference type="ARBA" id="ARBA00022840"/>
    </source>
</evidence>
<evidence type="ECO:0000313" key="16">
    <source>
        <dbReference type="Proteomes" id="UP000039865"/>
    </source>
</evidence>
<dbReference type="InterPro" id="IPR003594">
    <property type="entry name" value="HATPase_dom"/>
</dbReference>
<feature type="modified residue" description="4-aspartylphosphate" evidence="12">
    <location>
        <position position="594"/>
    </location>
</feature>
<dbReference type="EC" id="2.7.13.3" evidence="3"/>
<dbReference type="OMA" id="ADLYMPG"/>
<dbReference type="InterPro" id="IPR036097">
    <property type="entry name" value="HisK_dim/P_sf"/>
</dbReference>
<dbReference type="CDD" id="cd17546">
    <property type="entry name" value="REC_hyHK_CKI1_RcsC-like"/>
    <property type="match status" value="1"/>
</dbReference>
<dbReference type="Gene3D" id="1.10.287.130">
    <property type="match status" value="1"/>
</dbReference>
<keyword evidence="9" id="KW-0067">ATP-binding</keyword>
<evidence type="ECO:0000256" key="8">
    <source>
        <dbReference type="ARBA" id="ARBA00022777"/>
    </source>
</evidence>
<feature type="domain" description="Response regulatory" evidence="14">
    <location>
        <begin position="535"/>
        <end position="664"/>
    </location>
</feature>
<dbReference type="AlphaFoldDB" id="A0A078AI46"/>
<sequence>MNSSHQENNDLEQIDLFLDSPQIQPSGSIKLLNTDELLIQRLKKSIPKQQSIQMVHLTIEDEEPHSSYFDNMWEYIQKYEQFFDQSHFTINPLDGLYFKLPKDEGIFSSEQENLKYKILQVFTQSIGDGDQKFVLTTIRDQSSWLEIEKQKNLSQLQTIAFASAAHEFRNPLNAIIQSLQLIDSSSDSNHSSNSSTNNQRQQYLQTALNSSQLMLYLVNDILDFSQFESRKLILNIRDVNAKEIIYQCHQILQLKAEVKQIQFIVEFASSFPRKIKTDPNRLAQIMINLISNSIKYTNEGFVKIVGDIDSNHNVQLKVIDTGVGMDKAQVKQLFTPFTKIMSNRHLNREGVGLGLTISKNLANALGGDILVESQVNKGSIFSVILPGQDNDMKSQSDYQLDAIESNVNIKTEDESMMSTVRNEKVNLLVNMEKINSTCNIDTRNLNLKKIGQLILEIKLLDQINIQGMILSCLHEESGFENNVQSIEPQLSGNFRRISSHQKFKKLPKAVSFKNLYESQLKQAQQKRHKTCTCSQILLVDDEPYNILALKGLISQLNVQNVDKCYNGQQALEKVKQNQNQCSFNHIPYQLIFLDNQMPVMNGFDTCRIMRSMQEQMTMFQGTKIILLTGDEMIPRKEEYQSLFDYTLLKPIDSKILQQILKKAKLIR</sequence>
<dbReference type="PANTHER" id="PTHR43719:SF28">
    <property type="entry name" value="PEROXIDE STRESS-ACTIVATED HISTIDINE KINASE MAK1-RELATED"/>
    <property type="match status" value="1"/>
</dbReference>
<dbReference type="OrthoDB" id="437911at2759"/>
<keyword evidence="6" id="KW-0808">Transferase</keyword>
<evidence type="ECO:0000256" key="12">
    <source>
        <dbReference type="PROSITE-ProRule" id="PRU00169"/>
    </source>
</evidence>
<dbReference type="Pfam" id="PF00072">
    <property type="entry name" value="Response_reg"/>
    <property type="match status" value="1"/>
</dbReference>
<dbReference type="InterPro" id="IPR036890">
    <property type="entry name" value="HATPase_C_sf"/>
</dbReference>
<evidence type="ECO:0000256" key="10">
    <source>
        <dbReference type="ARBA" id="ARBA00023012"/>
    </source>
</evidence>
<keyword evidence="8 15" id="KW-0418">Kinase</keyword>
<keyword evidence="5 12" id="KW-0597">Phosphoprotein</keyword>
<comment type="subcellular location">
    <subcellularLocation>
        <location evidence="2">Cell membrane</location>
    </subcellularLocation>
</comment>
<dbReference type="SMART" id="SM00387">
    <property type="entry name" value="HATPase_c"/>
    <property type="match status" value="1"/>
</dbReference>
<dbReference type="PRINTS" id="PR00344">
    <property type="entry name" value="BCTRLSENSOR"/>
</dbReference>
<proteinExistence type="predicted"/>
<dbReference type="InterPro" id="IPR005467">
    <property type="entry name" value="His_kinase_dom"/>
</dbReference>
<feature type="domain" description="Histidine kinase" evidence="13">
    <location>
        <begin position="163"/>
        <end position="389"/>
    </location>
</feature>
<dbReference type="SUPFAM" id="SSF52172">
    <property type="entry name" value="CheY-like"/>
    <property type="match status" value="1"/>
</dbReference>
<dbReference type="PROSITE" id="PS50109">
    <property type="entry name" value="HIS_KIN"/>
    <property type="match status" value="1"/>
</dbReference>
<dbReference type="SUPFAM" id="SSF55874">
    <property type="entry name" value="ATPase domain of HSP90 chaperone/DNA topoisomerase II/histidine kinase"/>
    <property type="match status" value="1"/>
</dbReference>
<keyword evidence="11" id="KW-0472">Membrane</keyword>
<evidence type="ECO:0000256" key="7">
    <source>
        <dbReference type="ARBA" id="ARBA00022741"/>
    </source>
</evidence>
<evidence type="ECO:0000256" key="5">
    <source>
        <dbReference type="ARBA" id="ARBA00022553"/>
    </source>
</evidence>